<sequence length="503" mass="53435">MRQAGRAGVTNLKSRTVNAVKWSYMTMGIATVLGLVFTAILSRLLTPAEFGVVAIAFVLQRFGQFIADLGVGQALIQKPELSGEDVQAGFTSSIGLGLLATVAAWMLAPLAGQYFGMPDLVMVFRGYAVAYLFNAMIIISQSLLRRQLKFRPLMIGELVSLVIGHGVFGLGAAYLGFGAFSLAISQIAQALIQMVILYAYTRHSLRLTFRPESYRHLYAFATRVTIINFLEFISTNLDSIMLARLYPTAQLGLYSRGFKAIGTPAMSFATSLTRVLAPSFSAVQSEPERLRRAHHSALLALLIVISCVAGGIFVAAPEVVAVLLGSQFVGAVVLVKIFALAVPFMASSNLAGVLAEATANLGVKLKIQAVYTVGLALAFWTAYSLGGTVVAIAAVLLVGTVLRNLGLELLARSIVGSGREILESYGVGLLSGLGTALAFYVVVVPLRNLGTPLPVLFLTELVVGGIALTAAIFLGPPNELKSMALRAVPAVTRRLRRVTGPRG</sequence>
<evidence type="ECO:0000256" key="1">
    <source>
        <dbReference type="ARBA" id="ARBA00004651"/>
    </source>
</evidence>
<gene>
    <name evidence="8" type="ORF">GCM10010840_36160</name>
</gene>
<dbReference type="InterPro" id="IPR050833">
    <property type="entry name" value="Poly_Biosynth_Transport"/>
</dbReference>
<proteinExistence type="inferred from homology"/>
<keyword evidence="5 7" id="KW-1133">Transmembrane helix</keyword>
<accession>A0ABQ2GGX3</accession>
<evidence type="ECO:0000256" key="4">
    <source>
        <dbReference type="ARBA" id="ARBA00022692"/>
    </source>
</evidence>
<keyword evidence="6 7" id="KW-0472">Membrane</keyword>
<feature type="transmembrane region" description="Helical" evidence="7">
    <location>
        <begin position="422"/>
        <end position="443"/>
    </location>
</feature>
<dbReference type="PANTHER" id="PTHR30250">
    <property type="entry name" value="PST FAMILY PREDICTED COLANIC ACID TRANSPORTER"/>
    <property type="match status" value="1"/>
</dbReference>
<evidence type="ECO:0000256" key="7">
    <source>
        <dbReference type="SAM" id="Phobius"/>
    </source>
</evidence>
<organism evidence="8 9">
    <name type="scientific">Deinococcus aerolatus</name>
    <dbReference type="NCBI Taxonomy" id="522487"/>
    <lineage>
        <taxon>Bacteria</taxon>
        <taxon>Thermotogati</taxon>
        <taxon>Deinococcota</taxon>
        <taxon>Deinococci</taxon>
        <taxon>Deinococcales</taxon>
        <taxon>Deinococcaceae</taxon>
        <taxon>Deinococcus</taxon>
    </lineage>
</organism>
<comment type="caution">
    <text evidence="8">The sequence shown here is derived from an EMBL/GenBank/DDBJ whole genome shotgun (WGS) entry which is preliminary data.</text>
</comment>
<feature type="transmembrane region" description="Helical" evidence="7">
    <location>
        <begin position="88"/>
        <end position="108"/>
    </location>
</feature>
<feature type="transmembrane region" description="Helical" evidence="7">
    <location>
        <begin position="297"/>
        <end position="316"/>
    </location>
</feature>
<evidence type="ECO:0000256" key="3">
    <source>
        <dbReference type="ARBA" id="ARBA00022475"/>
    </source>
</evidence>
<feature type="transmembrane region" description="Helical" evidence="7">
    <location>
        <begin position="22"/>
        <end position="44"/>
    </location>
</feature>
<feature type="transmembrane region" description="Helical" evidence="7">
    <location>
        <begin position="180"/>
        <end position="200"/>
    </location>
</feature>
<keyword evidence="4 7" id="KW-0812">Transmembrane</keyword>
<evidence type="ECO:0000256" key="2">
    <source>
        <dbReference type="ARBA" id="ARBA00007430"/>
    </source>
</evidence>
<comment type="similarity">
    <text evidence="2">Belongs to the polysaccharide synthase family.</text>
</comment>
<dbReference type="PANTHER" id="PTHR30250:SF10">
    <property type="entry name" value="LIPOPOLYSACCHARIDE BIOSYNTHESIS PROTEIN WZXC"/>
    <property type="match status" value="1"/>
</dbReference>
<keyword evidence="9" id="KW-1185">Reference proteome</keyword>
<name>A0ABQ2GGX3_9DEIO</name>
<feature type="transmembrane region" description="Helical" evidence="7">
    <location>
        <begin position="120"/>
        <end position="140"/>
    </location>
</feature>
<keyword evidence="3" id="KW-1003">Cell membrane</keyword>
<comment type="subcellular location">
    <subcellularLocation>
        <location evidence="1">Cell membrane</location>
        <topology evidence="1">Multi-pass membrane protein</topology>
    </subcellularLocation>
</comment>
<feature type="transmembrane region" description="Helical" evidence="7">
    <location>
        <begin position="152"/>
        <end position="174"/>
    </location>
</feature>
<protein>
    <submittedName>
        <fullName evidence="8">Lipopolysaccharide biosynthesis protein</fullName>
    </submittedName>
</protein>
<dbReference type="CDD" id="cd13127">
    <property type="entry name" value="MATE_tuaB_like"/>
    <property type="match status" value="1"/>
</dbReference>
<reference evidence="9" key="1">
    <citation type="journal article" date="2019" name="Int. J. Syst. Evol. Microbiol.">
        <title>The Global Catalogue of Microorganisms (GCM) 10K type strain sequencing project: providing services to taxonomists for standard genome sequencing and annotation.</title>
        <authorList>
            <consortium name="The Broad Institute Genomics Platform"/>
            <consortium name="The Broad Institute Genome Sequencing Center for Infectious Disease"/>
            <person name="Wu L."/>
            <person name="Ma J."/>
        </authorList>
    </citation>
    <scope>NUCLEOTIDE SEQUENCE [LARGE SCALE GENOMIC DNA]</scope>
    <source>
        <strain evidence="9">JCM 15442</strain>
    </source>
</reference>
<evidence type="ECO:0000313" key="9">
    <source>
        <dbReference type="Proteomes" id="UP000639973"/>
    </source>
</evidence>
<feature type="transmembrane region" description="Helical" evidence="7">
    <location>
        <begin position="50"/>
        <end position="76"/>
    </location>
</feature>
<evidence type="ECO:0000256" key="5">
    <source>
        <dbReference type="ARBA" id="ARBA00022989"/>
    </source>
</evidence>
<dbReference type="Proteomes" id="UP000639973">
    <property type="component" value="Unassembled WGS sequence"/>
</dbReference>
<dbReference type="EMBL" id="BMOL01000037">
    <property type="protein sequence ID" value="GGL94874.1"/>
    <property type="molecule type" value="Genomic_DNA"/>
</dbReference>
<dbReference type="Pfam" id="PF13440">
    <property type="entry name" value="Polysacc_synt_3"/>
    <property type="match status" value="1"/>
</dbReference>
<evidence type="ECO:0000313" key="8">
    <source>
        <dbReference type="EMBL" id="GGL94874.1"/>
    </source>
</evidence>
<evidence type="ECO:0000256" key="6">
    <source>
        <dbReference type="ARBA" id="ARBA00023136"/>
    </source>
</evidence>
<feature type="transmembrane region" description="Helical" evidence="7">
    <location>
        <begin position="455"/>
        <end position="476"/>
    </location>
</feature>
<feature type="transmembrane region" description="Helical" evidence="7">
    <location>
        <begin position="328"/>
        <end position="353"/>
    </location>
</feature>